<dbReference type="AlphaFoldDB" id="A0A540WP41"/>
<gene>
    <name evidence="2" type="ORF">FJV41_37580</name>
</gene>
<evidence type="ECO:0008006" key="4">
    <source>
        <dbReference type="Google" id="ProtNLM"/>
    </source>
</evidence>
<organism evidence="2 3">
    <name type="scientific">Myxococcus llanfairpwllgwyngyllgogerychwyrndrobwllllantysiliogogogochensis</name>
    <dbReference type="NCBI Taxonomy" id="2590453"/>
    <lineage>
        <taxon>Bacteria</taxon>
        <taxon>Pseudomonadati</taxon>
        <taxon>Myxococcota</taxon>
        <taxon>Myxococcia</taxon>
        <taxon>Myxococcales</taxon>
        <taxon>Cystobacterineae</taxon>
        <taxon>Myxococcaceae</taxon>
        <taxon>Myxococcus</taxon>
    </lineage>
</organism>
<keyword evidence="3" id="KW-1185">Reference proteome</keyword>
<proteinExistence type="predicted"/>
<reference evidence="2 3" key="1">
    <citation type="submission" date="2019-06" db="EMBL/GenBank/DDBJ databases">
        <authorList>
            <person name="Livingstone P."/>
            <person name="Whitworth D."/>
        </authorList>
    </citation>
    <scope>NUCLEOTIDE SEQUENCE [LARGE SCALE GENOMIC DNA]</scope>
    <source>
        <strain evidence="2 3">AM401</strain>
    </source>
</reference>
<dbReference type="EMBL" id="VIFM01000229">
    <property type="protein sequence ID" value="TQF10788.1"/>
    <property type="molecule type" value="Genomic_DNA"/>
</dbReference>
<comment type="caution">
    <text evidence="2">The sequence shown here is derived from an EMBL/GenBank/DDBJ whole genome shotgun (WGS) entry which is preliminary data.</text>
</comment>
<evidence type="ECO:0000256" key="1">
    <source>
        <dbReference type="SAM" id="MobiDB-lite"/>
    </source>
</evidence>
<feature type="region of interest" description="Disordered" evidence="1">
    <location>
        <begin position="1"/>
        <end position="44"/>
    </location>
</feature>
<evidence type="ECO:0000313" key="2">
    <source>
        <dbReference type="EMBL" id="TQF10788.1"/>
    </source>
</evidence>
<accession>A0A540WP41</accession>
<sequence>MAPIEPRPTAPSSAPTARPAQPSAAPPPAPRADVLAPPAARSDRWEQLGNEVARGTNGVRQFSDAVGATQVRRTQGPIRFGPLETGLTGTTVEGVNTRSARWAGGVSTAASVAQLPGAAYLSFRDVRDAFRNPSGESANRALGSVSGLASTGLNVAKGGLDLAGNVSNFRAAANAARTAFTQAAPEATGAVANRVATSAASEAAQGSSRQVTRHAAARAAGEGLEDAGRLGANAARTALQGGGTAVARAAGRFAPGLNVAIAAADTAAAASTLADPNAAVGKKVTAGVTALGSIAAATNIPVVSQAGAVVSTVSSFVGAFF</sequence>
<name>A0A540WP41_9BACT</name>
<feature type="region of interest" description="Disordered" evidence="1">
    <location>
        <begin position="201"/>
        <end position="222"/>
    </location>
</feature>
<protein>
    <recommendedName>
        <fullName evidence="4">Cell wall surface anchor family protein</fullName>
    </recommendedName>
</protein>
<evidence type="ECO:0000313" key="3">
    <source>
        <dbReference type="Proteomes" id="UP000315369"/>
    </source>
</evidence>
<feature type="compositionally biased region" description="Polar residues" evidence="1">
    <location>
        <begin position="201"/>
        <end position="210"/>
    </location>
</feature>
<feature type="compositionally biased region" description="Low complexity" evidence="1">
    <location>
        <begin position="10"/>
        <end position="23"/>
    </location>
</feature>
<dbReference type="OrthoDB" id="5383178at2"/>
<dbReference type="Proteomes" id="UP000315369">
    <property type="component" value="Unassembled WGS sequence"/>
</dbReference>
<feature type="compositionally biased region" description="Low complexity" evidence="1">
    <location>
        <begin position="31"/>
        <end position="40"/>
    </location>
</feature>